<accession>A0A239MSH0</accession>
<evidence type="ECO:0000313" key="3">
    <source>
        <dbReference type="Proteomes" id="UP000198280"/>
    </source>
</evidence>
<dbReference type="OrthoDB" id="3541066at2"/>
<dbReference type="EMBL" id="FZOF01000027">
    <property type="protein sequence ID" value="SNT45777.1"/>
    <property type="molecule type" value="Genomic_DNA"/>
</dbReference>
<evidence type="ECO:0000313" key="2">
    <source>
        <dbReference type="EMBL" id="SNT45777.1"/>
    </source>
</evidence>
<name>A0A239MSH0_9ACTN</name>
<evidence type="ECO:0008006" key="4">
    <source>
        <dbReference type="Google" id="ProtNLM"/>
    </source>
</evidence>
<keyword evidence="1" id="KW-0732">Signal</keyword>
<dbReference type="Proteomes" id="UP000198280">
    <property type="component" value="Unassembled WGS sequence"/>
</dbReference>
<dbReference type="InterPro" id="IPR006311">
    <property type="entry name" value="TAT_signal"/>
</dbReference>
<dbReference type="PROSITE" id="PS51318">
    <property type="entry name" value="TAT"/>
    <property type="match status" value="1"/>
</dbReference>
<reference evidence="2 3" key="1">
    <citation type="submission" date="2017-06" db="EMBL/GenBank/DDBJ databases">
        <authorList>
            <person name="Kim H.J."/>
            <person name="Triplett B.A."/>
        </authorList>
    </citation>
    <scope>NUCLEOTIDE SEQUENCE [LARGE SCALE GENOMIC DNA]</scope>
    <source>
        <strain evidence="2 3">CGMCC 4.1858</strain>
    </source>
</reference>
<sequence>MRSTPRRRMTKGAALLAAAAGLVVLAPAPQANAGTCTLGFICGYVGNRLPSSYTVKVAELGVGSETCRTEEGTFTCKTYWLPSGKQSKDIGVKDVDALTVENAAWTTNNNSTWFAAGAWEKISDIQGRWCYVEDGHPACYQN</sequence>
<organism evidence="2 3">
    <name type="scientific">Actinacidiphila glaucinigra</name>
    <dbReference type="NCBI Taxonomy" id="235986"/>
    <lineage>
        <taxon>Bacteria</taxon>
        <taxon>Bacillati</taxon>
        <taxon>Actinomycetota</taxon>
        <taxon>Actinomycetes</taxon>
        <taxon>Kitasatosporales</taxon>
        <taxon>Streptomycetaceae</taxon>
        <taxon>Actinacidiphila</taxon>
    </lineage>
</organism>
<feature type="chain" id="PRO_5012624876" description="Secreted protein" evidence="1">
    <location>
        <begin position="34"/>
        <end position="142"/>
    </location>
</feature>
<feature type="signal peptide" evidence="1">
    <location>
        <begin position="1"/>
        <end position="33"/>
    </location>
</feature>
<protein>
    <recommendedName>
        <fullName evidence="4">Secreted protein</fullName>
    </recommendedName>
</protein>
<proteinExistence type="predicted"/>
<dbReference type="RefSeq" id="WP_143681712.1">
    <property type="nucleotide sequence ID" value="NZ_FZOF01000027.1"/>
</dbReference>
<dbReference type="AlphaFoldDB" id="A0A239MSH0"/>
<gene>
    <name evidence="2" type="ORF">SAMN05216252_12734</name>
</gene>
<keyword evidence="3" id="KW-1185">Reference proteome</keyword>
<evidence type="ECO:0000256" key="1">
    <source>
        <dbReference type="SAM" id="SignalP"/>
    </source>
</evidence>